<evidence type="ECO:0000256" key="1">
    <source>
        <dbReference type="ARBA" id="ARBA00004651"/>
    </source>
</evidence>
<dbReference type="InterPro" id="IPR003834">
    <property type="entry name" value="Cyt_c_assmbl_TM_dom"/>
</dbReference>
<comment type="caution">
    <text evidence="9">The sequence shown here is derived from an EMBL/GenBank/DDBJ whole genome shotgun (WGS) entry which is preliminary data.</text>
</comment>
<feature type="transmembrane region" description="Helical" evidence="7">
    <location>
        <begin position="47"/>
        <end position="70"/>
    </location>
</feature>
<dbReference type="SUPFAM" id="SSF52833">
    <property type="entry name" value="Thioredoxin-like"/>
    <property type="match status" value="1"/>
</dbReference>
<feature type="transmembrane region" description="Helical" evidence="7">
    <location>
        <begin position="245"/>
        <end position="264"/>
    </location>
</feature>
<dbReference type="InterPro" id="IPR036249">
    <property type="entry name" value="Thioredoxin-like_sf"/>
</dbReference>
<dbReference type="InterPro" id="IPR013766">
    <property type="entry name" value="Thioredoxin_domain"/>
</dbReference>
<protein>
    <submittedName>
        <fullName evidence="9">Thioredoxin family protein</fullName>
    </submittedName>
</protein>
<dbReference type="Proteomes" id="UP001259982">
    <property type="component" value="Unassembled WGS sequence"/>
</dbReference>
<feature type="domain" description="Thioredoxin" evidence="8">
    <location>
        <begin position="252"/>
        <end position="389"/>
    </location>
</feature>
<evidence type="ECO:0000313" key="10">
    <source>
        <dbReference type="Proteomes" id="UP001259982"/>
    </source>
</evidence>
<feature type="transmembrane region" description="Helical" evidence="7">
    <location>
        <begin position="219"/>
        <end position="238"/>
    </location>
</feature>
<dbReference type="Gene3D" id="3.40.30.10">
    <property type="entry name" value="Glutaredoxin"/>
    <property type="match status" value="1"/>
</dbReference>
<gene>
    <name evidence="9" type="ORF">RM531_15405</name>
</gene>
<evidence type="ECO:0000256" key="5">
    <source>
        <dbReference type="ARBA" id="ARBA00022989"/>
    </source>
</evidence>
<evidence type="ECO:0000313" key="9">
    <source>
        <dbReference type="EMBL" id="MDT0619859.1"/>
    </source>
</evidence>
<keyword evidence="4" id="KW-0201">Cytochrome c-type biogenesis</keyword>
<feature type="transmembrane region" description="Helical" evidence="7">
    <location>
        <begin position="122"/>
        <end position="148"/>
    </location>
</feature>
<dbReference type="PANTHER" id="PTHR32234:SF0">
    <property type="entry name" value="THIOL:DISULFIDE INTERCHANGE PROTEIN DSBD"/>
    <property type="match status" value="1"/>
</dbReference>
<name>A0ABU3BC55_9GAMM</name>
<dbReference type="PANTHER" id="PTHR32234">
    <property type="entry name" value="THIOL:DISULFIDE INTERCHANGE PROTEIN DSBD"/>
    <property type="match status" value="1"/>
</dbReference>
<comment type="subcellular location">
    <subcellularLocation>
        <location evidence="1">Cell membrane</location>
        <topology evidence="1">Multi-pass membrane protein</topology>
    </subcellularLocation>
</comment>
<dbReference type="PROSITE" id="PS51352">
    <property type="entry name" value="THIOREDOXIN_2"/>
    <property type="match status" value="1"/>
</dbReference>
<feature type="transmembrane region" description="Helical" evidence="7">
    <location>
        <begin position="6"/>
        <end position="27"/>
    </location>
</feature>
<feature type="transmembrane region" description="Helical" evidence="7">
    <location>
        <begin position="82"/>
        <end position="101"/>
    </location>
</feature>
<feature type="transmembrane region" description="Helical" evidence="7">
    <location>
        <begin position="154"/>
        <end position="175"/>
    </location>
</feature>
<keyword evidence="6 7" id="KW-0472">Membrane</keyword>
<keyword evidence="2" id="KW-1003">Cell membrane</keyword>
<accession>A0ABU3BC55</accession>
<keyword evidence="5 7" id="KW-1133">Transmembrane helix</keyword>
<feature type="transmembrane region" description="Helical" evidence="7">
    <location>
        <begin position="196"/>
        <end position="213"/>
    </location>
</feature>
<dbReference type="RefSeq" id="WP_311660558.1">
    <property type="nucleotide sequence ID" value="NZ_JAVRHY010000022.1"/>
</dbReference>
<proteinExistence type="predicted"/>
<evidence type="ECO:0000256" key="2">
    <source>
        <dbReference type="ARBA" id="ARBA00022475"/>
    </source>
</evidence>
<evidence type="ECO:0000256" key="3">
    <source>
        <dbReference type="ARBA" id="ARBA00022692"/>
    </source>
</evidence>
<reference evidence="9 10" key="1">
    <citation type="submission" date="2023-09" db="EMBL/GenBank/DDBJ databases">
        <authorList>
            <person name="Rey-Velasco X."/>
        </authorList>
    </citation>
    <scope>NUCLEOTIDE SEQUENCE [LARGE SCALE GENOMIC DNA]</scope>
    <source>
        <strain evidence="9 10">P385</strain>
    </source>
</reference>
<dbReference type="Pfam" id="PF02683">
    <property type="entry name" value="DsbD_TM"/>
    <property type="match status" value="1"/>
</dbReference>
<evidence type="ECO:0000259" key="8">
    <source>
        <dbReference type="PROSITE" id="PS51352"/>
    </source>
</evidence>
<evidence type="ECO:0000256" key="7">
    <source>
        <dbReference type="SAM" id="Phobius"/>
    </source>
</evidence>
<evidence type="ECO:0000256" key="6">
    <source>
        <dbReference type="ARBA" id="ARBA00023136"/>
    </source>
</evidence>
<keyword evidence="3 7" id="KW-0812">Transmembrane</keyword>
<organism evidence="9 10">
    <name type="scientific">Spectribacter acetivorans</name>
    <dbReference type="NCBI Taxonomy" id="3075603"/>
    <lineage>
        <taxon>Bacteria</taxon>
        <taxon>Pseudomonadati</taxon>
        <taxon>Pseudomonadota</taxon>
        <taxon>Gammaproteobacteria</taxon>
        <taxon>Salinisphaerales</taxon>
        <taxon>Salinisphaeraceae</taxon>
        <taxon>Spectribacter</taxon>
    </lineage>
</organism>
<evidence type="ECO:0000256" key="4">
    <source>
        <dbReference type="ARBA" id="ARBA00022748"/>
    </source>
</evidence>
<keyword evidence="10" id="KW-1185">Reference proteome</keyword>
<dbReference type="Pfam" id="PF13899">
    <property type="entry name" value="Thioredoxin_7"/>
    <property type="match status" value="1"/>
</dbReference>
<sequence>MNLWQYLLLATAAGVLLNLTPCVLPALPIKLRSIGRVVGDGPGKRLLAGAALLAGTLTFFGGLAIATAWLNWTWGTIFQSPGFRAALALVLGGLGVWSLAGRGLQPPQWAYRVQGAGYAEPYLAGLLAAVLSAPCTGPFLGGVLAFALTQSPAAIVAIFLAVGLGLALPYLVLLARPGLIATMPRGGAWLVRIHQFLGLILLAGAAFFAATVLPGHAAAFLWSGWAGIVTFWLLRALIVGPDLGARLVPGLVLAGTMVSAFAVWPHPGANADTTLAWQPLTEQSLQDARAANRPVLIEFTADWCINCKVLEQTVYRSAKVIEAARLARAATLRADLSQPDERLQAYLREFGGAGLPFAVVLDGQGRIHKRLPDLFTVDTLAAALRAAGDKP</sequence>
<dbReference type="EMBL" id="JAVRHY010000022">
    <property type="protein sequence ID" value="MDT0619859.1"/>
    <property type="molecule type" value="Genomic_DNA"/>
</dbReference>